<dbReference type="GeneID" id="70137185"/>
<keyword evidence="2" id="KW-0503">Monooxygenase</keyword>
<dbReference type="PANTHER" id="PTHR43539:SF68">
    <property type="entry name" value="FLAVIN-BINDING MONOOXYGENASE-LIKE PROTEIN (AFU_ORTHOLOGUE AFUA_4G09220)"/>
    <property type="match status" value="1"/>
</dbReference>
<evidence type="ECO:0000256" key="1">
    <source>
        <dbReference type="ARBA" id="ARBA00023002"/>
    </source>
</evidence>
<gene>
    <name evidence="2" type="ORF">BKA67DRAFT_663989</name>
</gene>
<dbReference type="InterPro" id="IPR050982">
    <property type="entry name" value="Auxin_biosynth/cation_transpt"/>
</dbReference>
<dbReference type="Pfam" id="PF13738">
    <property type="entry name" value="Pyr_redox_3"/>
    <property type="match status" value="1"/>
</dbReference>
<name>A0A9P8UCF0_9PEZI</name>
<dbReference type="AlphaFoldDB" id="A0A9P8UCF0"/>
<dbReference type="PANTHER" id="PTHR43539">
    <property type="entry name" value="FLAVIN-BINDING MONOOXYGENASE-LIKE PROTEIN (AFU_ORTHOLOGUE AFUA_4G09220)"/>
    <property type="match status" value="1"/>
</dbReference>
<dbReference type="EMBL" id="JAGPXC010000010">
    <property type="protein sequence ID" value="KAH6646130.1"/>
    <property type="molecule type" value="Genomic_DNA"/>
</dbReference>
<evidence type="ECO:0000313" key="2">
    <source>
        <dbReference type="EMBL" id="KAH6646130.1"/>
    </source>
</evidence>
<evidence type="ECO:0000313" key="3">
    <source>
        <dbReference type="Proteomes" id="UP000758603"/>
    </source>
</evidence>
<sequence>MTHNTTSAALTQDEYPPAGNLLHMLEAKPLPTLELGIVGSLSVDETTNQAKAVLIAFNTALAKESPRQLADCFYHDQSYWRDQLALTWHLRTFETASTIAASFLETKRLRGVTDGLALEGEALLIPVTPVLQFIDFGISFKTTSPSCTCSGKIRLLPIKNRLESGEETVSWKIWVLSTWLQDLDVQPEDESLLQLGRQELGNVSQFESDVFIIGGGNSAVALAARLKALGVDSVIAERNANIGDNWALRYDSLRFHVPTSFCELPYMRYEDHLRTPHYVSKDELAAQVKKFATTFNLNTITSARITSTSYDQERQLWYIALETPAGAYSVTSKHLVQATGFGSQNPYVPNIAGGDLYKGTVVHSAQYKNAAQIASHAKSVIVIGSANTAFDVIEDCHAAGLQTTMVARSPTFVMPLEYVCDRRSLGVYDIVGVEAGDRLQMTGPVNVDAALVRDLFAFMASEEPHRYDSLAKAGFPVYDSRESKAGLISNLLERAGGHYVDMGSTKLIADGKVAVKGRVEPVAFTETGLKFSDGTTLDADAVIWCTGFKDKNARAVAAGILGGKKTAVNGSTHLEHLLGPEEIAARLDATWGLDAEAEVRGMWKRHLNIDNYWTMGGHTQHHRWHSRTLALQIKAALAGILPPAYRETPLSQEE</sequence>
<dbReference type="SUPFAM" id="SSF51905">
    <property type="entry name" value="FAD/NAD(P)-binding domain"/>
    <property type="match status" value="2"/>
</dbReference>
<dbReference type="GO" id="GO:0050660">
    <property type="term" value="F:flavin adenine dinucleotide binding"/>
    <property type="evidence" value="ECO:0007669"/>
    <property type="project" value="TreeGrafter"/>
</dbReference>
<dbReference type="GO" id="GO:0004497">
    <property type="term" value="F:monooxygenase activity"/>
    <property type="evidence" value="ECO:0007669"/>
    <property type="project" value="UniProtKB-KW"/>
</dbReference>
<dbReference type="InterPro" id="IPR036188">
    <property type="entry name" value="FAD/NAD-bd_sf"/>
</dbReference>
<reference evidence="2" key="1">
    <citation type="journal article" date="2021" name="Nat. Commun.">
        <title>Genetic determinants of endophytism in the Arabidopsis root mycobiome.</title>
        <authorList>
            <person name="Mesny F."/>
            <person name="Miyauchi S."/>
            <person name="Thiergart T."/>
            <person name="Pickel B."/>
            <person name="Atanasova L."/>
            <person name="Karlsson M."/>
            <person name="Huettel B."/>
            <person name="Barry K.W."/>
            <person name="Haridas S."/>
            <person name="Chen C."/>
            <person name="Bauer D."/>
            <person name="Andreopoulos W."/>
            <person name="Pangilinan J."/>
            <person name="LaButti K."/>
            <person name="Riley R."/>
            <person name="Lipzen A."/>
            <person name="Clum A."/>
            <person name="Drula E."/>
            <person name="Henrissat B."/>
            <person name="Kohler A."/>
            <person name="Grigoriev I.V."/>
            <person name="Martin F.M."/>
            <person name="Hacquard S."/>
        </authorList>
    </citation>
    <scope>NUCLEOTIDE SEQUENCE</scope>
    <source>
        <strain evidence="2">MPI-SDFR-AT-0073</strain>
    </source>
</reference>
<dbReference type="RefSeq" id="XP_045952644.1">
    <property type="nucleotide sequence ID" value="XM_046108294.1"/>
</dbReference>
<organism evidence="2 3">
    <name type="scientific">Truncatella angustata</name>
    <dbReference type="NCBI Taxonomy" id="152316"/>
    <lineage>
        <taxon>Eukaryota</taxon>
        <taxon>Fungi</taxon>
        <taxon>Dikarya</taxon>
        <taxon>Ascomycota</taxon>
        <taxon>Pezizomycotina</taxon>
        <taxon>Sordariomycetes</taxon>
        <taxon>Xylariomycetidae</taxon>
        <taxon>Amphisphaeriales</taxon>
        <taxon>Sporocadaceae</taxon>
        <taxon>Truncatella</taxon>
    </lineage>
</organism>
<dbReference type="Gene3D" id="3.50.50.60">
    <property type="entry name" value="FAD/NAD(P)-binding domain"/>
    <property type="match status" value="2"/>
</dbReference>
<protein>
    <submittedName>
        <fullName evidence="2">Monooxygenase</fullName>
    </submittedName>
</protein>
<keyword evidence="3" id="KW-1185">Reference proteome</keyword>
<keyword evidence="1" id="KW-0560">Oxidoreductase</keyword>
<accession>A0A9P8UCF0</accession>
<dbReference type="Proteomes" id="UP000758603">
    <property type="component" value="Unassembled WGS sequence"/>
</dbReference>
<proteinExistence type="predicted"/>
<dbReference type="OrthoDB" id="74360at2759"/>
<comment type="caution">
    <text evidence="2">The sequence shown here is derived from an EMBL/GenBank/DDBJ whole genome shotgun (WGS) entry which is preliminary data.</text>
</comment>